<dbReference type="Proteomes" id="UP000003755">
    <property type="component" value="Unassembled WGS sequence"/>
</dbReference>
<evidence type="ECO:0000313" key="2">
    <source>
        <dbReference type="EMBL" id="EEX21777.1"/>
    </source>
</evidence>
<dbReference type="EMBL" id="ABYU02000016">
    <property type="protein sequence ID" value="EEX21777.1"/>
    <property type="molecule type" value="Genomic_DNA"/>
</dbReference>
<name>C9L7N2_BLAHA</name>
<keyword evidence="3" id="KW-1185">Reference proteome</keyword>
<feature type="domain" description="HTH cro/C1-type" evidence="1">
    <location>
        <begin position="24"/>
        <end position="63"/>
    </location>
</feature>
<comment type="caution">
    <text evidence="2">The sequence shown here is derived from an EMBL/GenBank/DDBJ whole genome shotgun (WGS) entry which is preliminary data.</text>
</comment>
<dbReference type="GO" id="GO:0003677">
    <property type="term" value="F:DNA binding"/>
    <property type="evidence" value="ECO:0007669"/>
    <property type="project" value="InterPro"/>
</dbReference>
<dbReference type="AlphaFoldDB" id="C9L7N2"/>
<dbReference type="InterPro" id="IPR001387">
    <property type="entry name" value="Cro/C1-type_HTH"/>
</dbReference>
<proteinExistence type="predicted"/>
<evidence type="ECO:0000259" key="1">
    <source>
        <dbReference type="PROSITE" id="PS50943"/>
    </source>
</evidence>
<dbReference type="KEGG" id="bhan:CGC63_09660"/>
<evidence type="ECO:0000313" key="3">
    <source>
        <dbReference type="Proteomes" id="UP000003755"/>
    </source>
</evidence>
<sequence>MTNKELSNLVNTYIINNGINKVFLAEKLGISRQALDKLLNKKQFSLDDANRILNIIGYEVSEVLIKKV</sequence>
<dbReference type="Pfam" id="PF13443">
    <property type="entry name" value="HTH_26"/>
    <property type="match status" value="1"/>
</dbReference>
<dbReference type="PROSITE" id="PS50943">
    <property type="entry name" value="HTH_CROC1"/>
    <property type="match status" value="1"/>
</dbReference>
<dbReference type="HOGENOM" id="CLU_2715207_0_0_9"/>
<dbReference type="RefSeq" id="WP_003020478.1">
    <property type="nucleotide sequence ID" value="NZ_CP022413.2"/>
</dbReference>
<accession>C9L7N2</accession>
<gene>
    <name evidence="2" type="ORF">BLAHAN_05402</name>
</gene>
<protein>
    <recommendedName>
        <fullName evidence="1">HTH cro/C1-type domain-containing protein</fullName>
    </recommendedName>
</protein>
<dbReference type="Gene3D" id="1.10.260.40">
    <property type="entry name" value="lambda repressor-like DNA-binding domains"/>
    <property type="match status" value="1"/>
</dbReference>
<dbReference type="InterPro" id="IPR010982">
    <property type="entry name" value="Lambda_DNA-bd_dom_sf"/>
</dbReference>
<organism evidence="2 3">
    <name type="scientific">Blautia hansenii DSM 20583</name>
    <dbReference type="NCBI Taxonomy" id="537007"/>
    <lineage>
        <taxon>Bacteria</taxon>
        <taxon>Bacillati</taxon>
        <taxon>Bacillota</taxon>
        <taxon>Clostridia</taxon>
        <taxon>Lachnospirales</taxon>
        <taxon>Lachnospiraceae</taxon>
        <taxon>Blautia</taxon>
    </lineage>
</organism>
<reference evidence="2" key="1">
    <citation type="submission" date="2009-09" db="EMBL/GenBank/DDBJ databases">
        <authorList>
            <person name="Weinstock G."/>
            <person name="Sodergren E."/>
            <person name="Clifton S."/>
            <person name="Fulton L."/>
            <person name="Fulton B."/>
            <person name="Courtney L."/>
            <person name="Fronick C."/>
            <person name="Harrison M."/>
            <person name="Strong C."/>
            <person name="Farmer C."/>
            <person name="Delahaunty K."/>
            <person name="Markovic C."/>
            <person name="Hall O."/>
            <person name="Minx P."/>
            <person name="Tomlinson C."/>
            <person name="Mitreva M."/>
            <person name="Nelson J."/>
            <person name="Hou S."/>
            <person name="Wollam A."/>
            <person name="Pepin K.H."/>
            <person name="Johnson M."/>
            <person name="Bhonagiri V."/>
            <person name="Nash W.E."/>
            <person name="Warren W."/>
            <person name="Chinwalla A."/>
            <person name="Mardis E.R."/>
            <person name="Wilson R.K."/>
        </authorList>
    </citation>
    <scope>NUCLEOTIDE SEQUENCE [LARGE SCALE GENOMIC DNA]</scope>
    <source>
        <strain evidence="2">DSM 20583</strain>
    </source>
</reference>
<dbReference type="SUPFAM" id="SSF47413">
    <property type="entry name" value="lambda repressor-like DNA-binding domains"/>
    <property type="match status" value="1"/>
</dbReference>